<dbReference type="PROSITE" id="PS51420">
    <property type="entry name" value="RHO"/>
    <property type="match status" value="1"/>
</dbReference>
<evidence type="ECO:0000313" key="6">
    <source>
        <dbReference type="Proteomes" id="UP001295684"/>
    </source>
</evidence>
<comment type="caution">
    <text evidence="5">The sequence shown here is derived from an EMBL/GenBank/DDBJ whole genome shotgun (WGS) entry which is preliminary data.</text>
</comment>
<feature type="region of interest" description="Disordered" evidence="4">
    <location>
        <begin position="200"/>
        <end position="223"/>
    </location>
</feature>
<dbReference type="InterPro" id="IPR027417">
    <property type="entry name" value="P-loop_NTPase"/>
</dbReference>
<dbReference type="Proteomes" id="UP001295684">
    <property type="component" value="Unassembled WGS sequence"/>
</dbReference>
<comment type="similarity">
    <text evidence="1">Belongs to the small GTPase superfamily. Rab family.</text>
</comment>
<dbReference type="Pfam" id="PF00071">
    <property type="entry name" value="Ras"/>
    <property type="match status" value="1"/>
</dbReference>
<dbReference type="Gene3D" id="3.40.50.300">
    <property type="entry name" value="P-loop containing nucleotide triphosphate hydrolases"/>
    <property type="match status" value="1"/>
</dbReference>
<dbReference type="SMART" id="SM00176">
    <property type="entry name" value="RAN"/>
    <property type="match status" value="1"/>
</dbReference>
<organism evidence="5 6">
    <name type="scientific">Euplotes crassus</name>
    <dbReference type="NCBI Taxonomy" id="5936"/>
    <lineage>
        <taxon>Eukaryota</taxon>
        <taxon>Sar</taxon>
        <taxon>Alveolata</taxon>
        <taxon>Ciliophora</taxon>
        <taxon>Intramacronucleata</taxon>
        <taxon>Spirotrichea</taxon>
        <taxon>Hypotrichia</taxon>
        <taxon>Euplotida</taxon>
        <taxon>Euplotidae</taxon>
        <taxon>Moneuplotes</taxon>
    </lineage>
</organism>
<evidence type="ECO:0000256" key="3">
    <source>
        <dbReference type="ARBA" id="ARBA00023134"/>
    </source>
</evidence>
<dbReference type="InterPro" id="IPR005225">
    <property type="entry name" value="Small_GTP-bd"/>
</dbReference>
<evidence type="ECO:0000256" key="2">
    <source>
        <dbReference type="ARBA" id="ARBA00022741"/>
    </source>
</evidence>
<proteinExistence type="inferred from homology"/>
<dbReference type="InterPro" id="IPR050209">
    <property type="entry name" value="Rab_GTPases_membrane_traffic"/>
</dbReference>
<dbReference type="PANTHER" id="PTHR47979">
    <property type="entry name" value="DRAB11-RELATED"/>
    <property type="match status" value="1"/>
</dbReference>
<dbReference type="AlphaFoldDB" id="A0AAD1XUP1"/>
<accession>A0AAD1XUP1</accession>
<sequence>MSDEYTYCFKYIIIGDTGVGKSCLLLRFTDKRFKMSHEITIGVEFGKRMIEINKDIIKLQIWDTAGQESFKSITQTYYRGSAGALLVYDITRRDTFNHISDWLNDVRRIGNSELVIILIGNKCDMETKRQVSFEEGKQFAEENNLIFMETSAKSCTNVEEAFITSANQIYENISNDVYDLKTEKSGIRVGSKADISKQIVKPTGGTRLRPSDSKKPEEKSLCC</sequence>
<dbReference type="SMART" id="SM00173">
    <property type="entry name" value="RAS"/>
    <property type="match status" value="1"/>
</dbReference>
<evidence type="ECO:0000256" key="1">
    <source>
        <dbReference type="ARBA" id="ARBA00006270"/>
    </source>
</evidence>
<dbReference type="FunFam" id="3.40.50.300:FF:001072">
    <property type="entry name" value="Rab family GTPase"/>
    <property type="match status" value="1"/>
</dbReference>
<keyword evidence="3" id="KW-0342">GTP-binding</keyword>
<dbReference type="SMART" id="SM00175">
    <property type="entry name" value="RAB"/>
    <property type="match status" value="1"/>
</dbReference>
<dbReference type="PROSITE" id="PS51421">
    <property type="entry name" value="RAS"/>
    <property type="match status" value="1"/>
</dbReference>
<dbReference type="InterPro" id="IPR001806">
    <property type="entry name" value="Small_GTPase"/>
</dbReference>
<dbReference type="NCBIfam" id="TIGR00231">
    <property type="entry name" value="small_GTP"/>
    <property type="match status" value="1"/>
</dbReference>
<dbReference type="PRINTS" id="PR00449">
    <property type="entry name" value="RASTRNSFRMNG"/>
</dbReference>
<dbReference type="SMART" id="SM00174">
    <property type="entry name" value="RHO"/>
    <property type="match status" value="1"/>
</dbReference>
<dbReference type="PROSITE" id="PS51419">
    <property type="entry name" value="RAB"/>
    <property type="match status" value="1"/>
</dbReference>
<reference evidence="5" key="1">
    <citation type="submission" date="2023-07" db="EMBL/GenBank/DDBJ databases">
        <authorList>
            <consortium name="AG Swart"/>
            <person name="Singh M."/>
            <person name="Singh A."/>
            <person name="Seah K."/>
            <person name="Emmerich C."/>
        </authorList>
    </citation>
    <scope>NUCLEOTIDE SEQUENCE</scope>
    <source>
        <strain evidence="5">DP1</strain>
    </source>
</reference>
<dbReference type="GO" id="GO:0003924">
    <property type="term" value="F:GTPase activity"/>
    <property type="evidence" value="ECO:0007669"/>
    <property type="project" value="InterPro"/>
</dbReference>
<name>A0AAD1XUP1_EUPCR</name>
<gene>
    <name evidence="5" type="ORF">ECRASSUSDP1_LOCUS20648</name>
</gene>
<dbReference type="SUPFAM" id="SSF52540">
    <property type="entry name" value="P-loop containing nucleoside triphosphate hydrolases"/>
    <property type="match status" value="1"/>
</dbReference>
<evidence type="ECO:0000313" key="5">
    <source>
        <dbReference type="EMBL" id="CAI2379239.1"/>
    </source>
</evidence>
<evidence type="ECO:0000256" key="4">
    <source>
        <dbReference type="SAM" id="MobiDB-lite"/>
    </source>
</evidence>
<dbReference type="GO" id="GO:0005525">
    <property type="term" value="F:GTP binding"/>
    <property type="evidence" value="ECO:0007669"/>
    <property type="project" value="UniProtKB-KW"/>
</dbReference>
<feature type="compositionally biased region" description="Basic and acidic residues" evidence="4">
    <location>
        <begin position="209"/>
        <end position="223"/>
    </location>
</feature>
<keyword evidence="2" id="KW-0547">Nucleotide-binding</keyword>
<protein>
    <submittedName>
        <fullName evidence="5">Uncharacterized protein</fullName>
    </submittedName>
</protein>
<dbReference type="EMBL" id="CAMPGE010021060">
    <property type="protein sequence ID" value="CAI2379239.1"/>
    <property type="molecule type" value="Genomic_DNA"/>
</dbReference>
<keyword evidence="6" id="KW-1185">Reference proteome</keyword>